<protein>
    <recommendedName>
        <fullName evidence="4">Putative pterin-4-alpha-carbinolamine dehydratase</fullName>
        <shortName evidence="4">PHS</shortName>
        <ecNumber evidence="4">4.2.1.96</ecNumber>
    </recommendedName>
    <alternativeName>
        <fullName evidence="4">4-alpha-hydroxy-tetrahydropterin dehydratase</fullName>
    </alternativeName>
    <alternativeName>
        <fullName evidence="4">Pterin carbinolamine dehydratase</fullName>
        <shortName evidence="4">PCD</shortName>
    </alternativeName>
</protein>
<sequence>MTGYKLTETEIQAALASLAGWIVKEGKLYKKFEFRSFNEAMGWMVSVAIYTEVIKHHPIWLNIYNLVEVSLLTHDLGHVISNLDVELAKKMDELAAPLLP</sequence>
<evidence type="ECO:0000256" key="1">
    <source>
        <dbReference type="ARBA" id="ARBA00001554"/>
    </source>
</evidence>
<dbReference type="Gene3D" id="3.30.1360.20">
    <property type="entry name" value="Transcriptional coactivator/pterin dehydratase"/>
    <property type="match status" value="1"/>
</dbReference>
<organism evidence="5 6">
    <name type="scientific">Dolichospermum circinale CS-537/01</name>
    <dbReference type="NCBI Taxonomy" id="3021739"/>
    <lineage>
        <taxon>Bacteria</taxon>
        <taxon>Bacillati</taxon>
        <taxon>Cyanobacteriota</taxon>
        <taxon>Cyanophyceae</taxon>
        <taxon>Nostocales</taxon>
        <taxon>Aphanizomenonaceae</taxon>
        <taxon>Dolichospermum</taxon>
        <taxon>Dolichospermum circinale</taxon>
    </lineage>
</organism>
<dbReference type="Proteomes" id="UP001212123">
    <property type="component" value="Unassembled WGS sequence"/>
</dbReference>
<dbReference type="EC" id="4.2.1.96" evidence="4"/>
<comment type="similarity">
    <text evidence="2 4">Belongs to the pterin-4-alpha-carbinolamine dehydratase family.</text>
</comment>
<dbReference type="HAMAP" id="MF_00434">
    <property type="entry name" value="Pterin_4_alpha"/>
    <property type="match status" value="1"/>
</dbReference>
<dbReference type="Pfam" id="PF01329">
    <property type="entry name" value="Pterin_4a"/>
    <property type="match status" value="1"/>
</dbReference>
<accession>A0ABT5A2B9</accession>
<keyword evidence="6" id="KW-1185">Reference proteome</keyword>
<dbReference type="SUPFAM" id="SSF55248">
    <property type="entry name" value="PCD-like"/>
    <property type="match status" value="1"/>
</dbReference>
<dbReference type="EMBL" id="JAQMTU010000035">
    <property type="protein sequence ID" value="MDB9486081.1"/>
    <property type="molecule type" value="Genomic_DNA"/>
</dbReference>
<name>A0ABT5A2B9_9CYAN</name>
<gene>
    <name evidence="5" type="ORF">PN492_05880</name>
</gene>
<keyword evidence="3 4" id="KW-0456">Lyase</keyword>
<reference evidence="5 6" key="1">
    <citation type="submission" date="2023-01" db="EMBL/GenBank/DDBJ databases">
        <title>Genomes from the Australian National Cyanobacteria Reference Collection.</title>
        <authorList>
            <person name="Willis A."/>
            <person name="Lee E.M.F."/>
        </authorList>
    </citation>
    <scope>NUCLEOTIDE SEQUENCE [LARGE SCALE GENOMIC DNA]</scope>
    <source>
        <strain evidence="5 6">CS-537/01</strain>
    </source>
</reference>
<dbReference type="PANTHER" id="PTHR12599:SF0">
    <property type="entry name" value="PTERIN-4-ALPHA-CARBINOLAMINE DEHYDRATASE"/>
    <property type="match status" value="1"/>
</dbReference>
<evidence type="ECO:0000313" key="5">
    <source>
        <dbReference type="EMBL" id="MDB9486081.1"/>
    </source>
</evidence>
<comment type="catalytic activity">
    <reaction evidence="1 4">
        <text>(4aS,6R)-4a-hydroxy-L-erythro-5,6,7,8-tetrahydrobiopterin = (6R)-L-erythro-6,7-dihydrobiopterin + H2O</text>
        <dbReference type="Rhea" id="RHEA:11920"/>
        <dbReference type="ChEBI" id="CHEBI:15377"/>
        <dbReference type="ChEBI" id="CHEBI:15642"/>
        <dbReference type="ChEBI" id="CHEBI:43120"/>
        <dbReference type="EC" id="4.2.1.96"/>
    </reaction>
</comment>
<evidence type="ECO:0000256" key="3">
    <source>
        <dbReference type="ARBA" id="ARBA00023239"/>
    </source>
</evidence>
<dbReference type="InterPro" id="IPR001533">
    <property type="entry name" value="Pterin_deHydtase"/>
</dbReference>
<proteinExistence type="inferred from homology"/>
<dbReference type="InterPro" id="IPR036428">
    <property type="entry name" value="PCD_sf"/>
</dbReference>
<evidence type="ECO:0000256" key="2">
    <source>
        <dbReference type="ARBA" id="ARBA00006472"/>
    </source>
</evidence>
<comment type="caution">
    <text evidence="5">The sequence shown here is derived from an EMBL/GenBank/DDBJ whole genome shotgun (WGS) entry which is preliminary data.</text>
</comment>
<dbReference type="RefSeq" id="WP_028085288.1">
    <property type="nucleotide sequence ID" value="NZ_JAQMTU010000035.1"/>
</dbReference>
<evidence type="ECO:0000313" key="6">
    <source>
        <dbReference type="Proteomes" id="UP001212123"/>
    </source>
</evidence>
<dbReference type="PANTHER" id="PTHR12599">
    <property type="entry name" value="PTERIN-4-ALPHA-CARBINOLAMINE DEHYDRATASE"/>
    <property type="match status" value="1"/>
</dbReference>
<evidence type="ECO:0000256" key="4">
    <source>
        <dbReference type="HAMAP-Rule" id="MF_00434"/>
    </source>
</evidence>